<evidence type="ECO:0000313" key="1">
    <source>
        <dbReference type="EMBL" id="TGZ77344.1"/>
    </source>
</evidence>
<dbReference type="EMBL" id="ML220154">
    <property type="protein sequence ID" value="TGZ77344.1"/>
    <property type="molecule type" value="Genomic_DNA"/>
</dbReference>
<dbReference type="Proteomes" id="UP000298138">
    <property type="component" value="Unassembled WGS sequence"/>
</dbReference>
<proteinExistence type="predicted"/>
<reference evidence="1 2" key="1">
    <citation type="submission" date="2019-04" db="EMBL/GenBank/DDBJ databases">
        <title>Comparative genomics and transcriptomics to analyze fruiting body development in filamentous ascomycetes.</title>
        <authorList>
            <consortium name="DOE Joint Genome Institute"/>
            <person name="Lutkenhaus R."/>
            <person name="Traeger S."/>
            <person name="Breuer J."/>
            <person name="Kuo A."/>
            <person name="Lipzen A."/>
            <person name="Pangilinan J."/>
            <person name="Dilworth D."/>
            <person name="Sandor L."/>
            <person name="Poggeler S."/>
            <person name="Barry K."/>
            <person name="Grigoriev I.V."/>
            <person name="Nowrousian M."/>
        </authorList>
    </citation>
    <scope>NUCLEOTIDE SEQUENCE [LARGE SCALE GENOMIC DNA]</scope>
    <source>
        <strain evidence="1 2">CBS 389.68</strain>
    </source>
</reference>
<dbReference type="AlphaFoldDB" id="A0A4V3SHT0"/>
<name>A0A4V3SHT0_9PEZI</name>
<sequence>MISTIAAYVFPSVPRSHKWVSGAHFWAFTHSSTHTTICLENAVLSPPISTVNGKISSTQP</sequence>
<organism evidence="1 2">
    <name type="scientific">Ascodesmis nigricans</name>
    <dbReference type="NCBI Taxonomy" id="341454"/>
    <lineage>
        <taxon>Eukaryota</taxon>
        <taxon>Fungi</taxon>
        <taxon>Dikarya</taxon>
        <taxon>Ascomycota</taxon>
        <taxon>Pezizomycotina</taxon>
        <taxon>Pezizomycetes</taxon>
        <taxon>Pezizales</taxon>
        <taxon>Ascodesmidaceae</taxon>
        <taxon>Ascodesmis</taxon>
    </lineage>
</organism>
<accession>A0A4V3SHT0</accession>
<keyword evidence="2" id="KW-1185">Reference proteome</keyword>
<gene>
    <name evidence="1" type="ORF">EX30DRAFT_344128</name>
</gene>
<dbReference type="InParanoid" id="A0A4V3SHT0"/>
<protein>
    <submittedName>
        <fullName evidence="1">Uncharacterized protein</fullName>
    </submittedName>
</protein>
<evidence type="ECO:0000313" key="2">
    <source>
        <dbReference type="Proteomes" id="UP000298138"/>
    </source>
</evidence>